<evidence type="ECO:0000313" key="1">
    <source>
        <dbReference type="EMBL" id="MFC1853541.1"/>
    </source>
</evidence>
<reference evidence="1 2" key="1">
    <citation type="submission" date="2024-09" db="EMBL/GenBank/DDBJ databases">
        <title>Laminarin stimulates single cell rates of sulfate reduction while oxygen inhibits transcriptomic activity in coastal marine sediment.</title>
        <authorList>
            <person name="Lindsay M."/>
            <person name="Orcutt B."/>
            <person name="Emerson D."/>
            <person name="Stepanauskas R."/>
            <person name="D'Angelo T."/>
        </authorList>
    </citation>
    <scope>NUCLEOTIDE SEQUENCE [LARGE SCALE GENOMIC DNA]</scope>
    <source>
        <strain evidence="1">SAG AM-311-K15</strain>
    </source>
</reference>
<comment type="caution">
    <text evidence="1">The sequence shown here is derived from an EMBL/GenBank/DDBJ whole genome shotgun (WGS) entry which is preliminary data.</text>
</comment>
<gene>
    <name evidence="1" type="ORF">ACFL27_25415</name>
</gene>
<evidence type="ECO:0008006" key="3">
    <source>
        <dbReference type="Google" id="ProtNLM"/>
    </source>
</evidence>
<keyword evidence="2" id="KW-1185">Reference proteome</keyword>
<proteinExistence type="predicted"/>
<evidence type="ECO:0000313" key="2">
    <source>
        <dbReference type="Proteomes" id="UP001594351"/>
    </source>
</evidence>
<dbReference type="Proteomes" id="UP001594351">
    <property type="component" value="Unassembled WGS sequence"/>
</dbReference>
<name>A0ABV6Z517_UNCC1</name>
<protein>
    <recommendedName>
        <fullName evidence="3">Lipoprotein</fullName>
    </recommendedName>
</protein>
<sequence>MKRTNRVTWLCLCLTIVFSISRCKSDSNDQRPGIVPGSGITINGETLSLGDSKNTLNSVFGAPDIERDLGNLGHNFSYLSLQVSGFFSEPEQGSKVIALYLHPGFEGFTAGGVGIGSNESAVKAEFGEPVQGCFLKAWWFNDKGICFTLENSKVSKIYLFNPHTESTSSTSFFVEAGS</sequence>
<dbReference type="EMBL" id="JBHPBY010000526">
    <property type="protein sequence ID" value="MFC1853541.1"/>
    <property type="molecule type" value="Genomic_DNA"/>
</dbReference>
<organism evidence="1 2">
    <name type="scientific">candidate division CSSED10-310 bacterium</name>
    <dbReference type="NCBI Taxonomy" id="2855610"/>
    <lineage>
        <taxon>Bacteria</taxon>
        <taxon>Bacteria division CSSED10-310</taxon>
    </lineage>
</organism>
<accession>A0ABV6Z517</accession>